<dbReference type="InterPro" id="IPR001373">
    <property type="entry name" value="Cullin_N"/>
</dbReference>
<dbReference type="PANTHER" id="PTHR11932">
    <property type="entry name" value="CULLIN"/>
    <property type="match status" value="1"/>
</dbReference>
<dbReference type="STRING" id="230819.A0A5C3L034"/>
<accession>A0A5C3L034</accession>
<dbReference type="InterPro" id="IPR045093">
    <property type="entry name" value="Cullin"/>
</dbReference>
<keyword evidence="4" id="KW-1185">Reference proteome</keyword>
<evidence type="ECO:0000259" key="2">
    <source>
        <dbReference type="Pfam" id="PF00888"/>
    </source>
</evidence>
<protein>
    <submittedName>
        <fullName evidence="3">Cullin repeat-containing protein</fullName>
    </submittedName>
</protein>
<dbReference type="GO" id="GO:0006511">
    <property type="term" value="P:ubiquitin-dependent protein catabolic process"/>
    <property type="evidence" value="ECO:0007669"/>
    <property type="project" value="InterPro"/>
</dbReference>
<reference evidence="3 4" key="1">
    <citation type="journal article" date="2019" name="Nat. Ecol. Evol.">
        <title>Megaphylogeny resolves global patterns of mushroom evolution.</title>
        <authorList>
            <person name="Varga T."/>
            <person name="Krizsan K."/>
            <person name="Foldi C."/>
            <person name="Dima B."/>
            <person name="Sanchez-Garcia M."/>
            <person name="Sanchez-Ramirez S."/>
            <person name="Szollosi G.J."/>
            <person name="Szarkandi J.G."/>
            <person name="Papp V."/>
            <person name="Albert L."/>
            <person name="Andreopoulos W."/>
            <person name="Angelini C."/>
            <person name="Antonin V."/>
            <person name="Barry K.W."/>
            <person name="Bougher N.L."/>
            <person name="Buchanan P."/>
            <person name="Buyck B."/>
            <person name="Bense V."/>
            <person name="Catcheside P."/>
            <person name="Chovatia M."/>
            <person name="Cooper J."/>
            <person name="Damon W."/>
            <person name="Desjardin D."/>
            <person name="Finy P."/>
            <person name="Geml J."/>
            <person name="Haridas S."/>
            <person name="Hughes K."/>
            <person name="Justo A."/>
            <person name="Karasinski D."/>
            <person name="Kautmanova I."/>
            <person name="Kiss B."/>
            <person name="Kocsube S."/>
            <person name="Kotiranta H."/>
            <person name="LaButti K.M."/>
            <person name="Lechner B.E."/>
            <person name="Liimatainen K."/>
            <person name="Lipzen A."/>
            <person name="Lukacs Z."/>
            <person name="Mihaltcheva S."/>
            <person name="Morgado L.N."/>
            <person name="Niskanen T."/>
            <person name="Noordeloos M.E."/>
            <person name="Ohm R.A."/>
            <person name="Ortiz-Santana B."/>
            <person name="Ovrebo C."/>
            <person name="Racz N."/>
            <person name="Riley R."/>
            <person name="Savchenko A."/>
            <person name="Shiryaev A."/>
            <person name="Soop K."/>
            <person name="Spirin V."/>
            <person name="Szebenyi C."/>
            <person name="Tomsovsky M."/>
            <person name="Tulloss R.E."/>
            <person name="Uehling J."/>
            <person name="Grigoriev I.V."/>
            <person name="Vagvolgyi C."/>
            <person name="Papp T."/>
            <person name="Martin F.M."/>
            <person name="Miettinen O."/>
            <person name="Hibbett D.S."/>
            <person name="Nagy L.G."/>
        </authorList>
    </citation>
    <scope>NUCLEOTIDE SEQUENCE [LARGE SCALE GENOMIC DNA]</scope>
    <source>
        <strain evidence="3 4">CBS 121175</strain>
    </source>
</reference>
<dbReference type="Proteomes" id="UP000307440">
    <property type="component" value="Unassembled WGS sequence"/>
</dbReference>
<dbReference type="Gene3D" id="1.20.1310.10">
    <property type="entry name" value="Cullin Repeats"/>
    <property type="match status" value="2"/>
</dbReference>
<dbReference type="OrthoDB" id="2679410at2759"/>
<comment type="similarity">
    <text evidence="1">Belongs to the cullin family.</text>
</comment>
<proteinExistence type="inferred from homology"/>
<evidence type="ECO:0000256" key="1">
    <source>
        <dbReference type="ARBA" id="ARBA00006019"/>
    </source>
</evidence>
<dbReference type="GO" id="GO:0031625">
    <property type="term" value="F:ubiquitin protein ligase binding"/>
    <property type="evidence" value="ECO:0007669"/>
    <property type="project" value="InterPro"/>
</dbReference>
<evidence type="ECO:0000313" key="3">
    <source>
        <dbReference type="EMBL" id="TFK26304.1"/>
    </source>
</evidence>
<dbReference type="InterPro" id="IPR016159">
    <property type="entry name" value="Cullin_repeat-like_dom_sf"/>
</dbReference>
<dbReference type="Pfam" id="PF00888">
    <property type="entry name" value="Cullin"/>
    <property type="match status" value="1"/>
</dbReference>
<gene>
    <name evidence="3" type="ORF">FA15DRAFT_299184</name>
</gene>
<feature type="domain" description="Cullin N-terminal" evidence="2">
    <location>
        <begin position="48"/>
        <end position="392"/>
    </location>
</feature>
<sequence length="435" mass="49475">MSATGSIVVGKKPDRKANAKGVWDYLSPVTTWILQNPDGKLDPGAGFASHMELYSAVYNYSVYGYRVEAGAKGVCVMIVASLRLAALMLEFFLGNLNLAAQVLYRHLEGHLASHATELAERCRELRDTDLLNAHISELNRYEKAARKISNIFSYMDRRWVPRWREKDKTVYNICEMALRQWKPRFIDTIQANETVFSEAMLKQIASRGVNEETRELTIVKSTINSLLRLSAAAEFYDEKTKKKEECFDVYQEVFEQPFLSACRERCASQISQASAATDSTNLLRTAHRLVQETEDPVVIDLLHERTVKELVKQNNAVLVTPHVRLWWSSVLDPLKSSDQPLKSWLDLLSRFAIGQDEDFNRLWVLAGRVYNGFQCSDVALEDFVRSTTMESARMQELMDLVSQSERLQKAFGGGLDKGHKSSQWSVSLLPTWSES</sequence>
<dbReference type="SUPFAM" id="SSF74788">
    <property type="entry name" value="Cullin repeat-like"/>
    <property type="match status" value="1"/>
</dbReference>
<dbReference type="EMBL" id="ML210176">
    <property type="protein sequence ID" value="TFK26304.1"/>
    <property type="molecule type" value="Genomic_DNA"/>
</dbReference>
<organism evidence="3 4">
    <name type="scientific">Coprinopsis marcescibilis</name>
    <name type="common">Agaric fungus</name>
    <name type="synonym">Psathyrella marcescibilis</name>
    <dbReference type="NCBI Taxonomy" id="230819"/>
    <lineage>
        <taxon>Eukaryota</taxon>
        <taxon>Fungi</taxon>
        <taxon>Dikarya</taxon>
        <taxon>Basidiomycota</taxon>
        <taxon>Agaricomycotina</taxon>
        <taxon>Agaricomycetes</taxon>
        <taxon>Agaricomycetidae</taxon>
        <taxon>Agaricales</taxon>
        <taxon>Agaricineae</taxon>
        <taxon>Psathyrellaceae</taxon>
        <taxon>Coprinopsis</taxon>
    </lineage>
</organism>
<evidence type="ECO:0000313" key="4">
    <source>
        <dbReference type="Proteomes" id="UP000307440"/>
    </source>
</evidence>
<dbReference type="AlphaFoldDB" id="A0A5C3L034"/>
<name>A0A5C3L034_COPMA</name>